<evidence type="ECO:0000256" key="1">
    <source>
        <dbReference type="SAM" id="MobiDB-lite"/>
    </source>
</evidence>
<dbReference type="InParanoid" id="A0A5F8AEM9"/>
<keyword evidence="3" id="KW-1185">Reference proteome</keyword>
<dbReference type="Ensembl" id="ENSMMUT00000087137.1">
    <property type="protein sequence ID" value="ENSMMUP00000075843.1"/>
    <property type="gene ID" value="ENSMMUG00000062334.1"/>
</dbReference>
<reference evidence="3" key="1">
    <citation type="journal article" date="2007" name="Science">
        <title>Evolutionary and biomedical insights from the rhesus macaque genome.</title>
        <authorList>
            <person name="Gibbs R.A."/>
            <person name="Rogers J."/>
            <person name="Katze M.G."/>
            <person name="Bumgarner R."/>
            <person name="Weinstock G.M."/>
            <person name="Mardis E.R."/>
            <person name="Remington K.A."/>
            <person name="Strausberg R.L."/>
            <person name="Venter J.C."/>
            <person name="Wilson R.K."/>
            <person name="Batzer M.A."/>
            <person name="Bustamante C.D."/>
            <person name="Eichler E.E."/>
            <person name="Hahn M.W."/>
            <person name="Hardison R.C."/>
            <person name="Makova K.D."/>
            <person name="Miller W."/>
            <person name="Milosavljevic A."/>
            <person name="Palermo R.E."/>
            <person name="Siepel A."/>
            <person name="Sikela J.M."/>
            <person name="Attaway T."/>
            <person name="Bell S."/>
            <person name="Bernard K.E."/>
            <person name="Buhay C.J."/>
            <person name="Chandrabose M.N."/>
            <person name="Dao M."/>
            <person name="Davis C."/>
            <person name="Delehaunty K.D."/>
            <person name="Ding Y."/>
            <person name="Dinh H.H."/>
            <person name="Dugan-Rocha S."/>
            <person name="Fulton L.A."/>
            <person name="Gabisi R.A."/>
            <person name="Garner T.T."/>
            <person name="Godfrey J."/>
            <person name="Hawes A.C."/>
            <person name="Hernandez J."/>
            <person name="Hines S."/>
            <person name="Holder M."/>
            <person name="Hume J."/>
            <person name="Jhangiani S.N."/>
            <person name="Joshi V."/>
            <person name="Khan Z.M."/>
            <person name="Kirkness E.F."/>
            <person name="Cree A."/>
            <person name="Fowler R.G."/>
            <person name="Lee S."/>
            <person name="Lewis L.R."/>
            <person name="Li Z."/>
            <person name="Liu Y.-S."/>
            <person name="Moore S.M."/>
            <person name="Muzny D."/>
            <person name="Nazareth L.V."/>
            <person name="Ngo D.N."/>
            <person name="Okwuonu G.O."/>
            <person name="Pai G."/>
            <person name="Parker D."/>
            <person name="Paul H.A."/>
            <person name="Pfannkoch C."/>
            <person name="Pohl C.S."/>
            <person name="Rogers Y.-H.C."/>
            <person name="Ruiz S.J."/>
            <person name="Sabo A."/>
            <person name="Santibanez J."/>
            <person name="Schneider B.W."/>
            <person name="Smith S.M."/>
            <person name="Sodergren E."/>
            <person name="Svatek A.F."/>
            <person name="Utterback T.R."/>
            <person name="Vattathil S."/>
            <person name="Warren W."/>
            <person name="White C.S."/>
            <person name="Chinwalla A.T."/>
            <person name="Feng Y."/>
            <person name="Halpern A.L."/>
            <person name="Hillier L.W."/>
            <person name="Huang X."/>
            <person name="Minx P."/>
            <person name="Nelson J.O."/>
            <person name="Pepin K.H."/>
            <person name="Qin X."/>
            <person name="Sutton G.G."/>
            <person name="Venter E."/>
            <person name="Walenz B.P."/>
            <person name="Wallis J.W."/>
            <person name="Worley K.C."/>
            <person name="Yang S.-P."/>
            <person name="Jones S.M."/>
            <person name="Marra M.A."/>
            <person name="Rocchi M."/>
            <person name="Schein J.E."/>
            <person name="Baertsch R."/>
            <person name="Clarke L."/>
            <person name="Csuros M."/>
            <person name="Glasscock J."/>
            <person name="Harris R.A."/>
            <person name="Havlak P."/>
            <person name="Jackson A.R."/>
            <person name="Jiang H."/>
            <person name="Liu Y."/>
            <person name="Messina D.N."/>
            <person name="Shen Y."/>
            <person name="Song H.X.-Z."/>
            <person name="Wylie T."/>
            <person name="Zhang L."/>
            <person name="Birney E."/>
            <person name="Han K."/>
            <person name="Konkel M.K."/>
            <person name="Lee J."/>
            <person name="Smit A.F.A."/>
            <person name="Ullmer B."/>
            <person name="Wang H."/>
            <person name="Xing J."/>
            <person name="Burhans R."/>
            <person name="Cheng Z."/>
            <person name="Karro J.E."/>
            <person name="Ma J."/>
            <person name="Raney B."/>
            <person name="She X."/>
            <person name="Cox M.J."/>
            <person name="Demuth J.P."/>
            <person name="Dumas L.J."/>
            <person name="Han S.-G."/>
            <person name="Hopkins J."/>
            <person name="Karimpour-Fard A."/>
            <person name="Kim Y.H."/>
            <person name="Pollack J.R."/>
            <person name="Vinar T."/>
            <person name="Addo-Quaye C."/>
            <person name="Degenhardt J."/>
            <person name="Denby A."/>
            <person name="Hubisz M.J."/>
            <person name="Indap A."/>
            <person name="Kosiol C."/>
            <person name="Lahn B.T."/>
            <person name="Lawson H.A."/>
            <person name="Marklein A."/>
            <person name="Nielsen R."/>
            <person name="Vallender E.J."/>
            <person name="Clark A.G."/>
            <person name="Ferguson B."/>
            <person name="Hernandez R.D."/>
            <person name="Hirani K."/>
            <person name="Kehrer-Sawatzki H."/>
            <person name="Kolb J."/>
            <person name="Patil S."/>
            <person name="Pu L.-L."/>
            <person name="Ren Y."/>
            <person name="Smith D.G."/>
            <person name="Wheeler D.A."/>
            <person name="Schenck I."/>
            <person name="Ball E.V."/>
            <person name="Chen R."/>
            <person name="Cooper D.N."/>
            <person name="Giardine B."/>
            <person name="Hsu F."/>
            <person name="Kent W.J."/>
            <person name="Lesk A."/>
            <person name="Nelson D.L."/>
            <person name="O'brien W.E."/>
            <person name="Pruefer K."/>
            <person name="Stenson P.D."/>
            <person name="Wallace J.C."/>
            <person name="Ke H."/>
            <person name="Liu X.-M."/>
            <person name="Wang P."/>
            <person name="Xiang A.P."/>
            <person name="Yang F."/>
            <person name="Barber G.P."/>
            <person name="Haussler D."/>
            <person name="Karolchik D."/>
            <person name="Kern A.D."/>
            <person name="Kuhn R.M."/>
            <person name="Smith K.E."/>
            <person name="Zwieg A.S."/>
        </authorList>
    </citation>
    <scope>NUCLEOTIDE SEQUENCE [LARGE SCALE GENOMIC DNA]</scope>
    <source>
        <strain evidence="3">17573</strain>
    </source>
</reference>
<proteinExistence type="predicted"/>
<dbReference type="Proteomes" id="UP000006718">
    <property type="component" value="Chromosome 16"/>
</dbReference>
<dbReference type="PANTHER" id="PTHR46254">
    <property type="entry name" value="PROTEIN GVQW1-RELATED"/>
    <property type="match status" value="1"/>
</dbReference>
<dbReference type="VEuPathDB" id="HostDB:ENSMMUG00000062334"/>
<organism evidence="2 3">
    <name type="scientific">Macaca mulatta</name>
    <name type="common">Rhesus macaque</name>
    <dbReference type="NCBI Taxonomy" id="9544"/>
    <lineage>
        <taxon>Eukaryota</taxon>
        <taxon>Metazoa</taxon>
        <taxon>Chordata</taxon>
        <taxon>Craniata</taxon>
        <taxon>Vertebrata</taxon>
        <taxon>Euteleostomi</taxon>
        <taxon>Mammalia</taxon>
        <taxon>Eutheria</taxon>
        <taxon>Euarchontoglires</taxon>
        <taxon>Primates</taxon>
        <taxon>Haplorrhini</taxon>
        <taxon>Catarrhini</taxon>
        <taxon>Cercopithecidae</taxon>
        <taxon>Cercopithecinae</taxon>
        <taxon>Macaca</taxon>
    </lineage>
</organism>
<dbReference type="PRINTS" id="PR02045">
    <property type="entry name" value="F138DOMAIN"/>
</dbReference>
<dbReference type="GeneTree" id="ENSGT00940000161627"/>
<dbReference type="PANTHER" id="PTHR46254:SF3">
    <property type="entry name" value="SECRETED PROTEIN"/>
    <property type="match status" value="1"/>
</dbReference>
<feature type="region of interest" description="Disordered" evidence="1">
    <location>
        <begin position="1"/>
        <end position="22"/>
    </location>
</feature>
<sequence length="341" mass="38148">MFETESRSVTQSGGDLGSLQPPPAEFKRFSRLSLPSSWDYWRAPPHPANFLYIFAETGFCHVGQAGLELLNSSDPPASASQSPGITGVSYRAWTVLFFETGSPSLTQARVQWPPHGSLQPPFPRLKRSSHLSLLRSSSHRRASPSPGNFLIFCRDEVSLCYPDWSQTLGLKRSSHLSLPKCWDYRCKPTHPAELTIFNTKKIPKTHKNSTPHLTHTCTDMRHLYTLLPPPGNTQADTPPEDFSHGTWKHHLPLHYHHWELHTPQPRTAINIHTQHSSIRSSTPGFSVPPRPHPLLPLPPAHQASISIWKAFPVSSNQRPSLPHNSSDCIAYTLGISLKCGF</sequence>
<name>A0A5F8AEM9_MACMU</name>
<reference evidence="2" key="4">
    <citation type="submission" date="2025-09" db="UniProtKB">
        <authorList>
            <consortium name="Ensembl"/>
        </authorList>
    </citation>
    <scope>IDENTIFICATION</scope>
    <source>
        <strain evidence="2">17573</strain>
    </source>
</reference>
<reference evidence="2" key="3">
    <citation type="submission" date="2025-08" db="UniProtKB">
        <authorList>
            <consortium name="Ensembl"/>
        </authorList>
    </citation>
    <scope>IDENTIFICATION</scope>
    <source>
        <strain evidence="2">17573</strain>
    </source>
</reference>
<dbReference type="Bgee" id="ENSMMUG00000062334">
    <property type="expression patterns" value="Expressed in superior frontal gyrus and 5 other cell types or tissues"/>
</dbReference>
<evidence type="ECO:0000313" key="2">
    <source>
        <dbReference type="Ensembl" id="ENSMMUP00000075843.1"/>
    </source>
</evidence>
<dbReference type="AlphaFoldDB" id="A0A5F8AEM9"/>
<protein>
    <submittedName>
        <fullName evidence="2">Uncharacterized protein</fullName>
    </submittedName>
</protein>
<reference evidence="2" key="2">
    <citation type="submission" date="2019-01" db="EMBL/GenBank/DDBJ databases">
        <authorList>
            <person name="Graves T."/>
            <person name="Eichler E.E."/>
            <person name="Wilson R.K."/>
        </authorList>
    </citation>
    <scope>NUCLEOTIDE SEQUENCE [LARGE SCALE GENOMIC DNA]</scope>
    <source>
        <strain evidence="2">17573</strain>
    </source>
</reference>
<evidence type="ECO:0000313" key="3">
    <source>
        <dbReference type="Proteomes" id="UP000006718"/>
    </source>
</evidence>
<accession>A0A5F8AEM9</accession>